<sequence length="168" mass="19751">MRVWIVLFLLFVPYVSANKDVVPALENAIAVELEFTCQRPYVATVRFYNRVNEPLRGRLIRVDPAGYWNSYEFKIDTHNGRARRDRLNSFHYENRVLEDISVVLPAGGVLQSIINLDEQFIIPEQGFTSIRFSSYWEDVEFADGSKRWISLESDRMNFDDYCIREQSQ</sequence>
<name>A0A1H6L5P5_9GAMM</name>
<keyword evidence="2" id="KW-1185">Reference proteome</keyword>
<dbReference type="AlphaFoldDB" id="A0A1H6L5P5"/>
<proteinExistence type="predicted"/>
<dbReference type="EMBL" id="FNXF01000004">
    <property type="protein sequence ID" value="SEH81213.1"/>
    <property type="molecule type" value="Genomic_DNA"/>
</dbReference>
<evidence type="ECO:0000313" key="2">
    <source>
        <dbReference type="Proteomes" id="UP000199371"/>
    </source>
</evidence>
<gene>
    <name evidence="1" type="ORF">SAMN05660691_01618</name>
</gene>
<protein>
    <submittedName>
        <fullName evidence="1">Uncharacterized protein</fullName>
    </submittedName>
</protein>
<dbReference type="Proteomes" id="UP000199371">
    <property type="component" value="Unassembled WGS sequence"/>
</dbReference>
<dbReference type="STRING" id="173990.SAMN05660691_01618"/>
<organism evidence="1 2">
    <name type="scientific">Rheinheimera pacifica</name>
    <dbReference type="NCBI Taxonomy" id="173990"/>
    <lineage>
        <taxon>Bacteria</taxon>
        <taxon>Pseudomonadati</taxon>
        <taxon>Pseudomonadota</taxon>
        <taxon>Gammaproteobacteria</taxon>
        <taxon>Chromatiales</taxon>
        <taxon>Chromatiaceae</taxon>
        <taxon>Rheinheimera</taxon>
    </lineage>
</organism>
<accession>A0A1H6L5P5</accession>
<dbReference type="RefSeq" id="WP_092792101.1">
    <property type="nucleotide sequence ID" value="NZ_FNXF01000004.1"/>
</dbReference>
<evidence type="ECO:0000313" key="1">
    <source>
        <dbReference type="EMBL" id="SEH81213.1"/>
    </source>
</evidence>
<reference evidence="2" key="1">
    <citation type="submission" date="2016-10" db="EMBL/GenBank/DDBJ databases">
        <authorList>
            <person name="Varghese N."/>
            <person name="Submissions S."/>
        </authorList>
    </citation>
    <scope>NUCLEOTIDE SEQUENCE [LARGE SCALE GENOMIC DNA]</scope>
    <source>
        <strain evidence="2">DSM 17616</strain>
    </source>
</reference>